<sequence>MPTRTRTPRGTTREPVRVARPVVITSQTALDPKECAFRRALQNLRYRACDDDDITLLRSRIAGRSEEVSVNQEQFRNVSIITSLNRDKDQINSTNSARFASENGQVLEDFYSFDKLNSGEPKRIDPKKARRIYSKAKSISKAMQIGLWNQPPCTSEQIPGKLSLCIGMPVMIRYNEATELCITRGQEARIVGWSAMKYPKWPGRKYLDVLYVELINPPHPVNLPHLPKNVVPLTRNSESIEAQLPNDEYVRISRSQIPVLPNFSMTDYSSQGKTREFNVVDLAECRNFQAVYTCLSRGTSLAGTLIVRDFEDTLLRGELDGALRQEYRELEYLTIITDLLYNGDLPANVLKATRWDTIRAYREWKAADGEGKDSAPQFAQDDEFEPPTEKIVYEINTIHATNKRKMRDEHGTRPVKRRKTHAPQSVLANSTWAAPTGPVWDEADWSCPYDAWTFIMHWLWVSDRVKWSRVLKTYSESMRTMITELEFMQQRDPEEELSHVRDVWRDTLRDCHPGDYPAGRMGTDIIALSEHLLGSSFSATQVSTACVGCRRKSNEWSYSGTSLGRVCSIGDAALSIQNFVDDCRAPLRTCDSCDGEVYIKNVYSDVLAFQVVETSDLLFNDRIDIKDWGTYRLAGIIYYGGDHFTARVVTRDNKVYFHDGIDGGHSTYEGILGRSFPNPNLGKCGDRTPSFAVYVLADRLNIRRDSDTESD</sequence>
<comment type="caution">
    <text evidence="1">The sequence shown here is derived from an EMBL/GenBank/DDBJ whole genome shotgun (WGS) entry which is preliminary data.</text>
</comment>
<evidence type="ECO:0000313" key="1">
    <source>
        <dbReference type="EMBL" id="KAF6741983.1"/>
    </source>
</evidence>
<dbReference type="SUPFAM" id="SSF52540">
    <property type="entry name" value="P-loop containing nucleoside triphosphate hydrolases"/>
    <property type="match status" value="1"/>
</dbReference>
<dbReference type="InterPro" id="IPR027417">
    <property type="entry name" value="P-loop_NTPase"/>
</dbReference>
<dbReference type="EMBL" id="JACGCI010000209">
    <property type="protein sequence ID" value="KAF6741983.1"/>
    <property type="molecule type" value="Genomic_DNA"/>
</dbReference>
<proteinExistence type="predicted"/>
<dbReference type="AlphaFoldDB" id="A0A8H6H9V2"/>
<keyword evidence="2" id="KW-1185">Reference proteome</keyword>
<evidence type="ECO:0000313" key="2">
    <source>
        <dbReference type="Proteomes" id="UP000521943"/>
    </source>
</evidence>
<gene>
    <name evidence="1" type="ORF">DFP72DRAFT_831858</name>
</gene>
<name>A0A8H6H9V2_9AGAR</name>
<dbReference type="OrthoDB" id="3247165at2759"/>
<reference evidence="1 2" key="1">
    <citation type="submission" date="2020-07" db="EMBL/GenBank/DDBJ databases">
        <title>Comparative genomics of pyrophilous fungi reveals a link between fire events and developmental genes.</title>
        <authorList>
            <consortium name="DOE Joint Genome Institute"/>
            <person name="Steindorff A.S."/>
            <person name="Carver A."/>
            <person name="Calhoun S."/>
            <person name="Stillman K."/>
            <person name="Liu H."/>
            <person name="Lipzen A."/>
            <person name="Pangilinan J."/>
            <person name="Labutti K."/>
            <person name="Bruns T.D."/>
            <person name="Grigoriev I.V."/>
        </authorList>
    </citation>
    <scope>NUCLEOTIDE SEQUENCE [LARGE SCALE GENOMIC DNA]</scope>
    <source>
        <strain evidence="1 2">CBS 144469</strain>
    </source>
</reference>
<accession>A0A8H6H9V2</accession>
<dbReference type="Proteomes" id="UP000521943">
    <property type="component" value="Unassembled WGS sequence"/>
</dbReference>
<protein>
    <submittedName>
        <fullName evidence="1">Uncharacterized protein</fullName>
    </submittedName>
</protein>
<organism evidence="1 2">
    <name type="scientific">Ephemerocybe angulata</name>
    <dbReference type="NCBI Taxonomy" id="980116"/>
    <lineage>
        <taxon>Eukaryota</taxon>
        <taxon>Fungi</taxon>
        <taxon>Dikarya</taxon>
        <taxon>Basidiomycota</taxon>
        <taxon>Agaricomycotina</taxon>
        <taxon>Agaricomycetes</taxon>
        <taxon>Agaricomycetidae</taxon>
        <taxon>Agaricales</taxon>
        <taxon>Agaricineae</taxon>
        <taxon>Psathyrellaceae</taxon>
        <taxon>Ephemerocybe</taxon>
    </lineage>
</organism>